<dbReference type="SUPFAM" id="SSF56436">
    <property type="entry name" value="C-type lectin-like"/>
    <property type="match status" value="1"/>
</dbReference>
<dbReference type="GO" id="GO:0005886">
    <property type="term" value="C:plasma membrane"/>
    <property type="evidence" value="ECO:0007669"/>
    <property type="project" value="TreeGrafter"/>
</dbReference>
<keyword evidence="7" id="KW-0675">Receptor</keyword>
<accession>A0A6C0DDJ2</accession>
<feature type="domain" description="Link" evidence="10">
    <location>
        <begin position="136"/>
        <end position="238"/>
    </location>
</feature>
<sequence>MNSSAIKTVSANSMNASAASAASVAANLPKAAASFLSGWGAILLAIVLLVVLFAVYYQTIGYWMQIGWEKLGWSRSRNESVTIEVPGGGPSATLIPVPNESSTGSDSGVANIGQALNGVAKRLESDVESALSGSVSRNGEVFNVSRNLYTFGDAEPLCRAFGAELATYDQVKSAYEAGADWCNYGWIKGQLAVYPTQKSTYDKLQHGPENERMACGLPGLNGGYFPNAEQRFGVNCFGKRPAESALDERLQQEDRSATAYDREVNKFKAEIDSIGVNPWNAKQWSR</sequence>
<evidence type="ECO:0000313" key="11">
    <source>
        <dbReference type="EMBL" id="QHT13665.1"/>
    </source>
</evidence>
<evidence type="ECO:0000259" key="10">
    <source>
        <dbReference type="PROSITE" id="PS50963"/>
    </source>
</evidence>
<dbReference type="Pfam" id="PF00193">
    <property type="entry name" value="Xlink"/>
    <property type="match status" value="1"/>
</dbReference>
<dbReference type="InterPro" id="IPR000538">
    <property type="entry name" value="Link_dom"/>
</dbReference>
<evidence type="ECO:0000256" key="9">
    <source>
        <dbReference type="SAM" id="Phobius"/>
    </source>
</evidence>
<keyword evidence="4 9" id="KW-1133">Transmembrane helix</keyword>
<organism evidence="11">
    <name type="scientific">viral metagenome</name>
    <dbReference type="NCBI Taxonomy" id="1070528"/>
    <lineage>
        <taxon>unclassified sequences</taxon>
        <taxon>metagenomes</taxon>
        <taxon>organismal metagenomes</taxon>
    </lineage>
</organism>
<dbReference type="GO" id="GO:0007155">
    <property type="term" value="P:cell adhesion"/>
    <property type="evidence" value="ECO:0007669"/>
    <property type="project" value="InterPro"/>
</dbReference>
<dbReference type="Gene3D" id="3.10.100.10">
    <property type="entry name" value="Mannose-Binding Protein A, subunit A"/>
    <property type="match status" value="1"/>
</dbReference>
<dbReference type="SMART" id="SM00445">
    <property type="entry name" value="LINK"/>
    <property type="match status" value="1"/>
</dbReference>
<keyword evidence="8" id="KW-0325">Glycoprotein</keyword>
<proteinExistence type="predicted"/>
<keyword evidence="6" id="KW-1015">Disulfide bond</keyword>
<reference evidence="11" key="1">
    <citation type="journal article" date="2020" name="Nature">
        <title>Giant virus diversity and host interactions through global metagenomics.</title>
        <authorList>
            <person name="Schulz F."/>
            <person name="Roux S."/>
            <person name="Paez-Espino D."/>
            <person name="Jungbluth S."/>
            <person name="Walsh D.A."/>
            <person name="Denef V.J."/>
            <person name="McMahon K.D."/>
            <person name="Konstantinidis K.T."/>
            <person name="Eloe-Fadrosh E.A."/>
            <person name="Kyrpides N.C."/>
            <person name="Woyke T."/>
        </authorList>
    </citation>
    <scope>NUCLEOTIDE SEQUENCE</scope>
    <source>
        <strain evidence="11">GVMAG-M-3300023174-132</strain>
    </source>
</reference>
<evidence type="ECO:0000256" key="1">
    <source>
        <dbReference type="ARBA" id="ARBA00004167"/>
    </source>
</evidence>
<dbReference type="PROSITE" id="PS50963">
    <property type="entry name" value="LINK_2"/>
    <property type="match status" value="1"/>
</dbReference>
<evidence type="ECO:0000256" key="5">
    <source>
        <dbReference type="ARBA" id="ARBA00023136"/>
    </source>
</evidence>
<dbReference type="GO" id="GO:0005540">
    <property type="term" value="F:hyaluronic acid binding"/>
    <property type="evidence" value="ECO:0007669"/>
    <property type="project" value="InterPro"/>
</dbReference>
<name>A0A6C0DDJ2_9ZZZZ</name>
<evidence type="ECO:0000256" key="2">
    <source>
        <dbReference type="ARBA" id="ARBA00022692"/>
    </source>
</evidence>
<evidence type="ECO:0000256" key="7">
    <source>
        <dbReference type="ARBA" id="ARBA00023170"/>
    </source>
</evidence>
<keyword evidence="3" id="KW-0732">Signal</keyword>
<dbReference type="PANTHER" id="PTHR10225:SF5">
    <property type="entry name" value="C-TYPE LECTIN DOMAIN-CONTAINING PROTEIN"/>
    <property type="match status" value="1"/>
</dbReference>
<evidence type="ECO:0000256" key="6">
    <source>
        <dbReference type="ARBA" id="ARBA00023157"/>
    </source>
</evidence>
<protein>
    <recommendedName>
        <fullName evidence="10">Link domain-containing protein</fullName>
    </recommendedName>
</protein>
<dbReference type="EMBL" id="MN739575">
    <property type="protein sequence ID" value="QHT13665.1"/>
    <property type="molecule type" value="Genomic_DNA"/>
</dbReference>
<dbReference type="InterPro" id="IPR016187">
    <property type="entry name" value="CTDL_fold"/>
</dbReference>
<dbReference type="AlphaFoldDB" id="A0A6C0DDJ2"/>
<feature type="transmembrane region" description="Helical" evidence="9">
    <location>
        <begin position="36"/>
        <end position="57"/>
    </location>
</feature>
<dbReference type="InterPro" id="IPR016186">
    <property type="entry name" value="C-type_lectin-like/link_sf"/>
</dbReference>
<evidence type="ECO:0000256" key="3">
    <source>
        <dbReference type="ARBA" id="ARBA00022729"/>
    </source>
</evidence>
<evidence type="ECO:0000256" key="8">
    <source>
        <dbReference type="ARBA" id="ARBA00023180"/>
    </source>
</evidence>
<comment type="subcellular location">
    <subcellularLocation>
        <location evidence="1">Membrane</location>
        <topology evidence="1">Single-pass membrane protein</topology>
    </subcellularLocation>
</comment>
<keyword evidence="5 9" id="KW-0472">Membrane</keyword>
<keyword evidence="2 9" id="KW-0812">Transmembrane</keyword>
<dbReference type="InterPro" id="IPR043210">
    <property type="entry name" value="CD44_antigen-like"/>
</dbReference>
<dbReference type="GO" id="GO:0004888">
    <property type="term" value="F:transmembrane signaling receptor activity"/>
    <property type="evidence" value="ECO:0007669"/>
    <property type="project" value="TreeGrafter"/>
</dbReference>
<dbReference type="PANTHER" id="PTHR10225">
    <property type="entry name" value="HYALURONAN RECEPTOR"/>
    <property type="match status" value="1"/>
</dbReference>
<evidence type="ECO:0000256" key="4">
    <source>
        <dbReference type="ARBA" id="ARBA00022989"/>
    </source>
</evidence>